<organism evidence="1 2">
    <name type="scientific">Corallococcus terminator</name>
    <dbReference type="NCBI Taxonomy" id="2316733"/>
    <lineage>
        <taxon>Bacteria</taxon>
        <taxon>Pseudomonadati</taxon>
        <taxon>Myxococcota</taxon>
        <taxon>Myxococcia</taxon>
        <taxon>Myxococcales</taxon>
        <taxon>Cystobacterineae</taxon>
        <taxon>Myxococcaceae</taxon>
        <taxon>Corallococcus</taxon>
    </lineage>
</organism>
<comment type="caution">
    <text evidence="1">The sequence shown here is derived from an EMBL/GenBank/DDBJ whole genome shotgun (WGS) entry which is preliminary data.</text>
</comment>
<proteinExistence type="predicted"/>
<dbReference type="AlphaFoldDB" id="A0A3A8J540"/>
<keyword evidence="2" id="KW-1185">Reference proteome</keyword>
<dbReference type="EMBL" id="RAVZ01000150">
    <property type="protein sequence ID" value="RKG84663.1"/>
    <property type="molecule type" value="Genomic_DNA"/>
</dbReference>
<sequence>MFAQEVLGPVLNVPFPGRLFLAGGAFKSLIHGRPPHDLDLWPATPLDREALCVHLRARGACPRDDNPPFQTSFQLAGHRVEVAYDCTPKSLEERLSRFDLGLSAVGVEYAAGRWRGFVHPLARESLQSREVLLLRPLANWKYLLATLERMRRYGEELGYSVPAPEEQCLWDLFDAQPRASQEALMARHARVARDGGTVLAEARARLRP</sequence>
<gene>
    <name evidence="1" type="ORF">D7V88_21435</name>
</gene>
<reference evidence="2" key="1">
    <citation type="submission" date="2018-09" db="EMBL/GenBank/DDBJ databases">
        <authorList>
            <person name="Livingstone P.G."/>
            <person name="Whitworth D.E."/>
        </authorList>
    </citation>
    <scope>NUCLEOTIDE SEQUENCE [LARGE SCALE GENOMIC DNA]</scope>
    <source>
        <strain evidence="2">CA054A</strain>
    </source>
</reference>
<dbReference type="Proteomes" id="UP000268094">
    <property type="component" value="Unassembled WGS sequence"/>
</dbReference>
<name>A0A3A8J540_9BACT</name>
<protein>
    <submittedName>
        <fullName evidence="1">Uncharacterized protein</fullName>
    </submittedName>
</protein>
<accession>A0A3A8J540</accession>
<evidence type="ECO:0000313" key="2">
    <source>
        <dbReference type="Proteomes" id="UP000268094"/>
    </source>
</evidence>
<evidence type="ECO:0000313" key="1">
    <source>
        <dbReference type="EMBL" id="RKG84663.1"/>
    </source>
</evidence>